<organism evidence="2 3">
    <name type="scientific">Ornithinibacillus salinisoli</name>
    <dbReference type="NCBI Taxonomy" id="1848459"/>
    <lineage>
        <taxon>Bacteria</taxon>
        <taxon>Bacillati</taxon>
        <taxon>Bacillota</taxon>
        <taxon>Bacilli</taxon>
        <taxon>Bacillales</taxon>
        <taxon>Bacillaceae</taxon>
        <taxon>Ornithinibacillus</taxon>
    </lineage>
</organism>
<evidence type="ECO:0008006" key="4">
    <source>
        <dbReference type="Google" id="ProtNLM"/>
    </source>
</evidence>
<dbReference type="Proteomes" id="UP001597383">
    <property type="component" value="Unassembled WGS sequence"/>
</dbReference>
<evidence type="ECO:0000313" key="3">
    <source>
        <dbReference type="Proteomes" id="UP001597383"/>
    </source>
</evidence>
<keyword evidence="1" id="KW-0472">Membrane</keyword>
<keyword evidence="1" id="KW-0812">Transmembrane</keyword>
<gene>
    <name evidence="2" type="ORF">ACFSJF_20065</name>
</gene>
<accession>A0ABW4W4U3</accession>
<keyword evidence="1" id="KW-1133">Transmembrane helix</keyword>
<sequence length="299" mass="34444">MTDKNGPEQNSDKDFVSSSAFQKSINKTRRKQFILYILISLITITVSMIVIFSGSRYLIDKKIQKEDRKLTELYIESNIGAGILEYSTMYEHDLFSSTSKTTFYKKIGDRKIVWDIVTKKYPIFGNVETTDLGSGRVELNHFNEEANRVIRYNQLNNERFIDFYDPSTEYSYLPQELDIATGLESENKLIEVALSFYEPMELGQLGEVLGYENVDWLWEHSPLQKQDQSPNLEKDTNKVINAQNAKGFPVSERSPYFENSFIDSKIIGAIISGTPKELERFQELDIIRASVIGVTIDKY</sequence>
<name>A0ABW4W4U3_9BACI</name>
<dbReference type="RefSeq" id="WP_377558617.1">
    <property type="nucleotide sequence ID" value="NZ_JBHUHQ010000040.1"/>
</dbReference>
<protein>
    <recommendedName>
        <fullName evidence="4">Sigma factor regulator C-terminal domain-containing protein</fullName>
    </recommendedName>
</protein>
<reference evidence="3" key="1">
    <citation type="journal article" date="2019" name="Int. J. Syst. Evol. Microbiol.">
        <title>The Global Catalogue of Microorganisms (GCM) 10K type strain sequencing project: providing services to taxonomists for standard genome sequencing and annotation.</title>
        <authorList>
            <consortium name="The Broad Institute Genomics Platform"/>
            <consortium name="The Broad Institute Genome Sequencing Center for Infectious Disease"/>
            <person name="Wu L."/>
            <person name="Ma J."/>
        </authorList>
    </citation>
    <scope>NUCLEOTIDE SEQUENCE [LARGE SCALE GENOMIC DNA]</scope>
    <source>
        <strain evidence="3">R28</strain>
    </source>
</reference>
<comment type="caution">
    <text evidence="2">The sequence shown here is derived from an EMBL/GenBank/DDBJ whole genome shotgun (WGS) entry which is preliminary data.</text>
</comment>
<dbReference type="EMBL" id="JBHUHQ010000040">
    <property type="protein sequence ID" value="MFD2046567.1"/>
    <property type="molecule type" value="Genomic_DNA"/>
</dbReference>
<evidence type="ECO:0000256" key="1">
    <source>
        <dbReference type="SAM" id="Phobius"/>
    </source>
</evidence>
<evidence type="ECO:0000313" key="2">
    <source>
        <dbReference type="EMBL" id="MFD2046567.1"/>
    </source>
</evidence>
<keyword evidence="3" id="KW-1185">Reference proteome</keyword>
<feature type="transmembrane region" description="Helical" evidence="1">
    <location>
        <begin position="33"/>
        <end position="59"/>
    </location>
</feature>
<proteinExistence type="predicted"/>